<dbReference type="EMBL" id="HAEF01005899">
    <property type="protein sequence ID" value="SBR43281.1"/>
    <property type="molecule type" value="Transcribed_RNA"/>
</dbReference>
<dbReference type="EMBL" id="HAEG01014171">
    <property type="protein sequence ID" value="SBR96899.1"/>
    <property type="molecule type" value="Transcribed_RNA"/>
</dbReference>
<organism evidence="1">
    <name type="scientific">Nothobranchius pienaari</name>
    <dbReference type="NCBI Taxonomy" id="704102"/>
    <lineage>
        <taxon>Eukaryota</taxon>
        <taxon>Metazoa</taxon>
        <taxon>Chordata</taxon>
        <taxon>Craniata</taxon>
        <taxon>Vertebrata</taxon>
        <taxon>Euteleostomi</taxon>
        <taxon>Actinopterygii</taxon>
        <taxon>Neopterygii</taxon>
        <taxon>Teleostei</taxon>
        <taxon>Neoteleostei</taxon>
        <taxon>Acanthomorphata</taxon>
        <taxon>Ovalentaria</taxon>
        <taxon>Atherinomorphae</taxon>
        <taxon>Cyprinodontiformes</taxon>
        <taxon>Nothobranchiidae</taxon>
        <taxon>Nothobranchius</taxon>
    </lineage>
</organism>
<protein>
    <submittedName>
        <fullName evidence="1">Kinesin light chain 2</fullName>
    </submittedName>
</protein>
<accession>A0A1A8LFZ1</accession>
<reference evidence="1" key="2">
    <citation type="submission" date="2016-06" db="EMBL/GenBank/DDBJ databases">
        <title>The genome of a short-lived fish provides insights into sex chromosome evolution and the genetic control of aging.</title>
        <authorList>
            <person name="Reichwald K."/>
            <person name="Felder M."/>
            <person name="Petzold A."/>
            <person name="Koch P."/>
            <person name="Groth M."/>
            <person name="Platzer M."/>
        </authorList>
    </citation>
    <scope>NUCLEOTIDE SEQUENCE</scope>
    <source>
        <tissue evidence="1">Brain</tissue>
    </source>
</reference>
<name>A0A1A8LFZ1_9TELE</name>
<proteinExistence type="predicted"/>
<gene>
    <name evidence="1" type="primary">KLC2</name>
</gene>
<feature type="non-terminal residue" evidence="1">
    <location>
        <position position="1"/>
    </location>
</feature>
<evidence type="ECO:0000313" key="1">
    <source>
        <dbReference type="EMBL" id="SBR43281.1"/>
    </source>
</evidence>
<dbReference type="AlphaFoldDB" id="A0A1A8LFZ1"/>
<sequence length="59" mass="6584">SLSLSLCLVVFFNVNTVLNYCFSLCVSYTCFCLHFIGLKRVLTGTNTLSDGRRLETNEG</sequence>
<reference evidence="1" key="1">
    <citation type="submission" date="2016-05" db="EMBL/GenBank/DDBJ databases">
        <authorList>
            <person name="Lavstsen T."/>
            <person name="Jespersen J.S."/>
        </authorList>
    </citation>
    <scope>NUCLEOTIDE SEQUENCE</scope>
    <source>
        <tissue evidence="1">Brain</tissue>
    </source>
</reference>